<dbReference type="AlphaFoldDB" id="A0A8J2KGT9"/>
<feature type="transmembrane region" description="Helical" evidence="6">
    <location>
        <begin position="57"/>
        <end position="79"/>
    </location>
</feature>
<evidence type="ECO:0000313" key="7">
    <source>
        <dbReference type="EMBL" id="CAG7817681.1"/>
    </source>
</evidence>
<feature type="compositionally biased region" description="Low complexity" evidence="5">
    <location>
        <begin position="151"/>
        <end position="180"/>
    </location>
</feature>
<evidence type="ECO:0000256" key="1">
    <source>
        <dbReference type="ARBA" id="ARBA00004370"/>
    </source>
</evidence>
<dbReference type="PANTHER" id="PTHR46061">
    <property type="entry name" value="THYROTROPIN-RELEASING HORMONE RECEPTOR"/>
    <property type="match status" value="1"/>
</dbReference>
<name>A0A8J2KGT9_9HEXA</name>
<feature type="region of interest" description="Disordered" evidence="5">
    <location>
        <begin position="107"/>
        <end position="207"/>
    </location>
</feature>
<reference evidence="7" key="1">
    <citation type="submission" date="2021-06" db="EMBL/GenBank/DDBJ databases">
        <authorList>
            <person name="Hodson N. C."/>
            <person name="Mongue J. A."/>
            <person name="Jaron S. K."/>
        </authorList>
    </citation>
    <scope>NUCLEOTIDE SEQUENCE</scope>
</reference>
<evidence type="ECO:0008006" key="9">
    <source>
        <dbReference type="Google" id="ProtNLM"/>
    </source>
</evidence>
<dbReference type="InterPro" id="IPR002120">
    <property type="entry name" value="TRH_rcpt_1"/>
</dbReference>
<dbReference type="GO" id="GO:0004997">
    <property type="term" value="F:thyrotropin-releasing hormone receptor activity"/>
    <property type="evidence" value="ECO:0007669"/>
    <property type="project" value="InterPro"/>
</dbReference>
<evidence type="ECO:0000256" key="5">
    <source>
        <dbReference type="SAM" id="MobiDB-lite"/>
    </source>
</evidence>
<feature type="compositionally biased region" description="Polar residues" evidence="5">
    <location>
        <begin position="182"/>
        <end position="202"/>
    </location>
</feature>
<keyword evidence="3 6" id="KW-1133">Transmembrane helix</keyword>
<dbReference type="SUPFAM" id="SSF81321">
    <property type="entry name" value="Family A G protein-coupled receptor-like"/>
    <property type="match status" value="1"/>
</dbReference>
<protein>
    <recommendedName>
        <fullName evidence="9">G-protein coupled receptors family 1 profile domain-containing protein</fullName>
    </recommendedName>
</protein>
<dbReference type="InterPro" id="IPR000276">
    <property type="entry name" value="GPCR_Rhodpsn"/>
</dbReference>
<dbReference type="OrthoDB" id="5964776at2759"/>
<organism evidence="7 8">
    <name type="scientific">Allacma fusca</name>
    <dbReference type="NCBI Taxonomy" id="39272"/>
    <lineage>
        <taxon>Eukaryota</taxon>
        <taxon>Metazoa</taxon>
        <taxon>Ecdysozoa</taxon>
        <taxon>Arthropoda</taxon>
        <taxon>Hexapoda</taxon>
        <taxon>Collembola</taxon>
        <taxon>Symphypleona</taxon>
        <taxon>Sminthuridae</taxon>
        <taxon>Allacma</taxon>
    </lineage>
</organism>
<keyword evidence="4 6" id="KW-0472">Membrane</keyword>
<dbReference type="GO" id="GO:0016020">
    <property type="term" value="C:membrane"/>
    <property type="evidence" value="ECO:0007669"/>
    <property type="project" value="UniProtKB-SubCell"/>
</dbReference>
<evidence type="ECO:0000256" key="4">
    <source>
        <dbReference type="ARBA" id="ARBA00023136"/>
    </source>
</evidence>
<dbReference type="EMBL" id="CAJVCH010400797">
    <property type="protein sequence ID" value="CAG7817681.1"/>
    <property type="molecule type" value="Genomic_DNA"/>
</dbReference>
<feature type="non-terminal residue" evidence="7">
    <location>
        <position position="1"/>
    </location>
</feature>
<evidence type="ECO:0000256" key="3">
    <source>
        <dbReference type="ARBA" id="ARBA00022989"/>
    </source>
</evidence>
<dbReference type="Pfam" id="PF00001">
    <property type="entry name" value="7tm_1"/>
    <property type="match status" value="1"/>
</dbReference>
<feature type="compositionally biased region" description="Basic and acidic residues" evidence="5">
    <location>
        <begin position="118"/>
        <end position="128"/>
    </location>
</feature>
<proteinExistence type="predicted"/>
<keyword evidence="2 6" id="KW-0812">Transmembrane</keyword>
<keyword evidence="8" id="KW-1185">Reference proteome</keyword>
<evidence type="ECO:0000256" key="6">
    <source>
        <dbReference type="SAM" id="Phobius"/>
    </source>
</evidence>
<accession>A0A8J2KGT9</accession>
<evidence type="ECO:0000313" key="8">
    <source>
        <dbReference type="Proteomes" id="UP000708208"/>
    </source>
</evidence>
<evidence type="ECO:0000256" key="2">
    <source>
        <dbReference type="ARBA" id="ARBA00022692"/>
    </source>
</evidence>
<sequence>IIIGTIWLASGLYCSPRLVYMVTLEVPRDLEGSDFEIICTARRTLYDSRTFDMINSILLFLIPLVLMSVLYCRVGLVLWRSSGKLQVRLSVPVTKVLNSSDESLKATETSFMTPPQVDRTHRVQDSGDNRSLGSRDSFDCIRTDSDNYDASSPPQNNNSGRQSSNYSSSLRRCSLNSRTRPSFRSPTPKTTKITMENHSSGGRNELKSRQSVVKMLIELVYCQLRRPYSRKHHRSFAIHQNPSVRRIQTSGRMDQV</sequence>
<comment type="caution">
    <text evidence="7">The sequence shown here is derived from an EMBL/GenBank/DDBJ whole genome shotgun (WGS) entry which is preliminary data.</text>
</comment>
<dbReference type="Proteomes" id="UP000708208">
    <property type="component" value="Unassembled WGS sequence"/>
</dbReference>
<feature type="compositionally biased region" description="Basic and acidic residues" evidence="5">
    <location>
        <begin position="136"/>
        <end position="145"/>
    </location>
</feature>
<gene>
    <name evidence="7" type="ORF">AFUS01_LOCUS28233</name>
</gene>
<dbReference type="PANTHER" id="PTHR46061:SF3">
    <property type="entry name" value="THYROTROPIN-RELEASING HORMONE RECEPTOR"/>
    <property type="match status" value="1"/>
</dbReference>
<comment type="subcellular location">
    <subcellularLocation>
        <location evidence="1">Membrane</location>
    </subcellularLocation>
</comment>